<comment type="caution">
    <text evidence="1">The sequence shown here is derived from an EMBL/GenBank/DDBJ whole genome shotgun (WGS) entry which is preliminary data.</text>
</comment>
<dbReference type="Proteomes" id="UP000308705">
    <property type="component" value="Unassembled WGS sequence"/>
</dbReference>
<dbReference type="EMBL" id="SZQA01000032">
    <property type="protein sequence ID" value="TKK84820.1"/>
    <property type="molecule type" value="Genomic_DNA"/>
</dbReference>
<dbReference type="OrthoDB" id="3848264at2"/>
<gene>
    <name evidence="1" type="ORF">FDA94_28130</name>
</gene>
<reference evidence="1 2" key="1">
    <citation type="submission" date="2019-04" db="EMBL/GenBank/DDBJ databases">
        <title>Herbidospora sp. NEAU-GS14.nov., a novel actinomycete isolated from soil.</title>
        <authorList>
            <person name="Han L."/>
        </authorList>
    </citation>
    <scope>NUCLEOTIDE SEQUENCE [LARGE SCALE GENOMIC DNA]</scope>
    <source>
        <strain evidence="1 2">NEAU-GS14</strain>
    </source>
</reference>
<keyword evidence="2" id="KW-1185">Reference proteome</keyword>
<proteinExistence type="predicted"/>
<dbReference type="AlphaFoldDB" id="A0A4U3M8D4"/>
<evidence type="ECO:0000313" key="2">
    <source>
        <dbReference type="Proteomes" id="UP000308705"/>
    </source>
</evidence>
<evidence type="ECO:0000313" key="1">
    <source>
        <dbReference type="EMBL" id="TKK84820.1"/>
    </source>
</evidence>
<organism evidence="1 2">
    <name type="scientific">Herbidospora galbida</name>
    <dbReference type="NCBI Taxonomy" id="2575442"/>
    <lineage>
        <taxon>Bacteria</taxon>
        <taxon>Bacillati</taxon>
        <taxon>Actinomycetota</taxon>
        <taxon>Actinomycetes</taxon>
        <taxon>Streptosporangiales</taxon>
        <taxon>Streptosporangiaceae</taxon>
        <taxon>Herbidospora</taxon>
    </lineage>
</organism>
<sequence length="419" mass="44131">MPGSAILDSDVLTFPPVELALDDELAAQVRAVPLVRDAARLAAWTGTRPVAGDHTLLPGDAAQVVHDLGLKADRLRLLWIVAVNGRLIEITPEGARPGPGVRDTMEFWDGVVMDVLDRTDERQTDGQQTGGQGLTGSAVVDEHLTEILATMYSVREGMAIPLLTTGILQAHEVGCEAGLKELRRLRVALPAELAAAMELLAYCGLIEPAGADSVRLTPIGVWAVRRDLLREGHDAPSLSEIEGLALLTAGELIDALIAGKASASAASLWLERRAPEEAARDLIKIAATGNAAQRGTAGTILEELGPEAAPAVREALDEPLMWRYAAAWLGVRDFDAPALGETDGAWVAVDTLAALLYLGAPAKGGDLDVLGDDLLSLVPIMGAADHPDALAVLELLGKNHPDVVVAKAARKAAMKTRSR</sequence>
<accession>A0A4U3M8D4</accession>
<dbReference type="RefSeq" id="WP_137250089.1">
    <property type="nucleotide sequence ID" value="NZ_SZQA01000032.1"/>
</dbReference>
<protein>
    <submittedName>
        <fullName evidence="1">Uncharacterized protein</fullName>
    </submittedName>
</protein>
<name>A0A4U3M8D4_9ACTN</name>